<dbReference type="EC" id="1.3.1.74" evidence="5"/>
<keyword evidence="8" id="KW-0644">Prostaglandin metabolism</keyword>
<keyword evidence="9" id="KW-0597">Phosphoprotein</keyword>
<evidence type="ECO:0000256" key="3">
    <source>
        <dbReference type="ARBA" id="ARBA00011852"/>
    </source>
</evidence>
<evidence type="ECO:0000256" key="13">
    <source>
        <dbReference type="ARBA" id="ARBA00023002"/>
    </source>
</evidence>
<evidence type="ECO:0000256" key="7">
    <source>
        <dbReference type="ARBA" id="ARBA00022490"/>
    </source>
</evidence>
<evidence type="ECO:0000256" key="10">
    <source>
        <dbReference type="ARBA" id="ARBA00022832"/>
    </source>
</evidence>
<dbReference type="Pfam" id="PF16884">
    <property type="entry name" value="ADH_N_2"/>
    <property type="match status" value="1"/>
</dbReference>
<evidence type="ECO:0000256" key="4">
    <source>
        <dbReference type="ARBA" id="ARBA00011981"/>
    </source>
</evidence>
<evidence type="ECO:0000256" key="34">
    <source>
        <dbReference type="ARBA" id="ARBA00049368"/>
    </source>
</evidence>
<comment type="catalytic activity">
    <reaction evidence="21">
        <text>decanal + NADP(+) = (2E)-decenal + NADPH + H(+)</text>
        <dbReference type="Rhea" id="RHEA:50612"/>
        <dbReference type="ChEBI" id="CHEBI:15378"/>
        <dbReference type="ChEBI" id="CHEBI:31457"/>
        <dbReference type="ChEBI" id="CHEBI:57783"/>
        <dbReference type="ChEBI" id="CHEBI:58349"/>
        <dbReference type="ChEBI" id="CHEBI:133455"/>
    </reaction>
    <physiologicalReaction direction="right-to-left" evidence="21">
        <dbReference type="Rhea" id="RHEA:50614"/>
    </physiologicalReaction>
</comment>
<dbReference type="GO" id="GO:0006693">
    <property type="term" value="P:prostaglandin metabolic process"/>
    <property type="evidence" value="ECO:0007669"/>
    <property type="project" value="UniProtKB-KW"/>
</dbReference>
<evidence type="ECO:0000256" key="9">
    <source>
        <dbReference type="ARBA" id="ARBA00022553"/>
    </source>
</evidence>
<keyword evidence="10" id="KW-0276">Fatty acid metabolism</keyword>
<comment type="catalytic activity">
    <reaction evidence="32">
        <text>13,14-dihydro-15-oxo-prostaglandin E1 + NADP(+) = 15-oxoprostaglandin E1 + NADPH + H(+)</text>
        <dbReference type="Rhea" id="RHEA:50584"/>
        <dbReference type="ChEBI" id="CHEBI:15378"/>
        <dbReference type="ChEBI" id="CHEBI:57401"/>
        <dbReference type="ChEBI" id="CHEBI:57783"/>
        <dbReference type="ChEBI" id="CHEBI:58349"/>
        <dbReference type="ChEBI" id="CHEBI:133408"/>
    </reaction>
    <physiologicalReaction direction="right-to-left" evidence="32">
        <dbReference type="Rhea" id="RHEA:50586"/>
    </physiologicalReaction>
</comment>
<name>A0A6F9DQK7_9ASCI</name>
<evidence type="ECO:0000256" key="21">
    <source>
        <dbReference type="ARBA" id="ARBA00047617"/>
    </source>
</evidence>
<dbReference type="SUPFAM" id="SSF51735">
    <property type="entry name" value="NAD(P)-binding Rossmann-fold domains"/>
    <property type="match status" value="1"/>
</dbReference>
<accession>A0A6F9DQK7</accession>
<keyword evidence="13" id="KW-0560">Oxidoreductase</keyword>
<dbReference type="EMBL" id="LR789404">
    <property type="protein sequence ID" value="CAB3265266.1"/>
    <property type="molecule type" value="mRNA"/>
</dbReference>
<evidence type="ECO:0000256" key="17">
    <source>
        <dbReference type="ARBA" id="ARBA00032255"/>
    </source>
</evidence>
<sequence length="328" mass="35650">MVKSRVYYKSQEFKGLPKLSDFKIVEQEVDEELQDDEIMTEAVVISVDPFIRAYNVPVTDPIIGFQTAKVLKSKCKKYPVGSLVLQTGGWQTVRKSKGDTIWYKVDELLSDKVPLTATVGALGMPGLTAYTGFLNICKPKPGETVMINGCAGAVGSLVGQIAKIKGCKVVGCCGSDKKIEFAKSIGFDAVFNYKTAKSWKDEIAKVAPDGIDCFFDNVGGQLSSDILGAMNMNGRIAVCGSISTYNDTEVSKASVIQGAMVFKRLTMQGFIVNQFRDDFPAGLKDMAQWIQEGKLKIQETVTEGFENVPKAFIGMLTGENIGKAVVKL</sequence>
<evidence type="ECO:0000256" key="22">
    <source>
        <dbReference type="ARBA" id="ARBA00047742"/>
    </source>
</evidence>
<evidence type="ECO:0000256" key="31">
    <source>
        <dbReference type="ARBA" id="ARBA00049068"/>
    </source>
</evidence>
<dbReference type="SUPFAM" id="SSF50129">
    <property type="entry name" value="GroES-like"/>
    <property type="match status" value="2"/>
</dbReference>
<evidence type="ECO:0000256" key="16">
    <source>
        <dbReference type="ARBA" id="ARBA00031851"/>
    </source>
</evidence>
<evidence type="ECO:0000256" key="5">
    <source>
        <dbReference type="ARBA" id="ARBA00012410"/>
    </source>
</evidence>
<evidence type="ECO:0000256" key="2">
    <source>
        <dbReference type="ARBA" id="ARBA00010460"/>
    </source>
</evidence>
<comment type="catalytic activity">
    <reaction evidence="33">
        <text>an n-alkanal + NADP(+) = an alk-2-enal + NADPH + H(+)</text>
        <dbReference type="Rhea" id="RHEA:13737"/>
        <dbReference type="ChEBI" id="CHEBI:12834"/>
        <dbReference type="ChEBI" id="CHEBI:13757"/>
        <dbReference type="ChEBI" id="CHEBI:15378"/>
        <dbReference type="ChEBI" id="CHEBI:57783"/>
        <dbReference type="ChEBI" id="CHEBI:58349"/>
        <dbReference type="EC" id="1.3.1.74"/>
    </reaction>
    <physiologicalReaction direction="right-to-left" evidence="33">
        <dbReference type="Rhea" id="RHEA:13739"/>
    </physiologicalReaction>
</comment>
<evidence type="ECO:0000313" key="36">
    <source>
        <dbReference type="EMBL" id="CAB3265266.1"/>
    </source>
</evidence>
<dbReference type="InterPro" id="IPR020843">
    <property type="entry name" value="ER"/>
</dbReference>
<gene>
    <name evidence="36" type="primary">Ptgr1</name>
</gene>
<comment type="catalytic activity">
    <reaction evidence="20">
        <text>octanal + NADP(+) = (2E)-octenal + NADPH + H(+)</text>
        <dbReference type="Rhea" id="RHEA:50780"/>
        <dbReference type="ChEBI" id="CHEBI:15378"/>
        <dbReference type="ChEBI" id="CHEBI:17935"/>
        <dbReference type="ChEBI" id="CHEBI:57783"/>
        <dbReference type="ChEBI" id="CHEBI:58349"/>
        <dbReference type="ChEBI" id="CHEBI:61748"/>
    </reaction>
    <physiologicalReaction direction="right-to-left" evidence="20">
        <dbReference type="Rhea" id="RHEA:50782"/>
    </physiologicalReaction>
</comment>
<reference evidence="36" key="1">
    <citation type="submission" date="2020-04" db="EMBL/GenBank/DDBJ databases">
        <authorList>
            <person name="Neveu A P."/>
        </authorList>
    </citation>
    <scope>NUCLEOTIDE SEQUENCE</scope>
    <source>
        <tissue evidence="36">Whole embryo</tissue>
    </source>
</reference>
<evidence type="ECO:0000256" key="32">
    <source>
        <dbReference type="ARBA" id="ARBA00049070"/>
    </source>
</evidence>
<comment type="catalytic activity">
    <reaction evidence="31">
        <text>(5S,12S)-dihydroxy-(6E,10E,12E,14Z)-eicosatetraenoate + NADP(+) = 12-oxo-(5S)-hydroxy-(6E,8E,10E,14Z)-eicosatetraenoate + NADPH + H(+)</text>
        <dbReference type="Rhea" id="RHEA:51212"/>
        <dbReference type="ChEBI" id="CHEBI:15378"/>
        <dbReference type="ChEBI" id="CHEBI:57783"/>
        <dbReference type="ChEBI" id="CHEBI:58349"/>
        <dbReference type="ChEBI" id="CHEBI:133974"/>
        <dbReference type="ChEBI" id="CHEBI:133975"/>
    </reaction>
    <physiologicalReaction direction="left-to-right" evidence="31">
        <dbReference type="Rhea" id="RHEA:51213"/>
    </physiologicalReaction>
</comment>
<dbReference type="InterPro" id="IPR036291">
    <property type="entry name" value="NAD(P)-bd_dom_sf"/>
</dbReference>
<feature type="domain" description="Enoyl reductase (ER)" evidence="35">
    <location>
        <begin position="15"/>
        <end position="326"/>
    </location>
</feature>
<evidence type="ECO:0000256" key="23">
    <source>
        <dbReference type="ARBA" id="ARBA00047871"/>
    </source>
</evidence>
<dbReference type="GO" id="GO:0032440">
    <property type="term" value="F:2-alkenal reductase [NAD(P)H] activity"/>
    <property type="evidence" value="ECO:0007669"/>
    <property type="project" value="UniProtKB-EC"/>
</dbReference>
<evidence type="ECO:0000259" key="35">
    <source>
        <dbReference type="SMART" id="SM00829"/>
    </source>
</evidence>
<keyword evidence="7" id="KW-0963">Cytoplasm</keyword>
<organism evidence="36">
    <name type="scientific">Phallusia mammillata</name>
    <dbReference type="NCBI Taxonomy" id="59560"/>
    <lineage>
        <taxon>Eukaryota</taxon>
        <taxon>Metazoa</taxon>
        <taxon>Chordata</taxon>
        <taxon>Tunicata</taxon>
        <taxon>Ascidiacea</taxon>
        <taxon>Phlebobranchia</taxon>
        <taxon>Ascidiidae</taxon>
        <taxon>Phallusia</taxon>
    </lineage>
</organism>
<evidence type="ECO:0000256" key="29">
    <source>
        <dbReference type="ARBA" id="ARBA00048591"/>
    </source>
</evidence>
<comment type="catalytic activity">
    <reaction evidence="23">
        <text>leukotriene B4 + NADP(+) = 12-oxo-leukotriene B4 + NADPH + H(+)</text>
        <dbReference type="Rhea" id="RHEA:50608"/>
        <dbReference type="ChEBI" id="CHEBI:15378"/>
        <dbReference type="ChEBI" id="CHEBI:57461"/>
        <dbReference type="ChEBI" id="CHEBI:57783"/>
        <dbReference type="ChEBI" id="CHEBI:58349"/>
        <dbReference type="ChEBI" id="CHEBI:133309"/>
    </reaction>
    <physiologicalReaction direction="left-to-right" evidence="23">
        <dbReference type="Rhea" id="RHEA:50609"/>
    </physiologicalReaction>
</comment>
<keyword evidence="12" id="KW-0007">Acetylation</keyword>
<dbReference type="PANTHER" id="PTHR43205">
    <property type="entry name" value="PROSTAGLANDIN REDUCTASE"/>
    <property type="match status" value="1"/>
</dbReference>
<evidence type="ECO:0000256" key="18">
    <source>
        <dbReference type="ARBA" id="ARBA00032297"/>
    </source>
</evidence>
<comment type="similarity">
    <text evidence="2">Belongs to the NADP-dependent oxidoreductase L4BD family.</text>
</comment>
<evidence type="ECO:0000256" key="25">
    <source>
        <dbReference type="ARBA" id="ARBA00047903"/>
    </source>
</evidence>
<evidence type="ECO:0000256" key="6">
    <source>
        <dbReference type="ARBA" id="ARBA00020651"/>
    </source>
</evidence>
<evidence type="ECO:0000256" key="12">
    <source>
        <dbReference type="ARBA" id="ARBA00022990"/>
    </source>
</evidence>
<dbReference type="GO" id="GO:0047522">
    <property type="term" value="F:15-oxoprostaglandin 13-reductase [NAD(P)+] activity"/>
    <property type="evidence" value="ECO:0007669"/>
    <property type="project" value="UniProtKB-EC"/>
</dbReference>
<dbReference type="GO" id="GO:0005737">
    <property type="term" value="C:cytoplasm"/>
    <property type="evidence" value="ECO:0007669"/>
    <property type="project" value="UniProtKB-SubCell"/>
</dbReference>
<comment type="catalytic activity">
    <reaction evidence="26">
        <text>nonan-2-one + NADP(+) = (3E)-nonen-2-one + NADPH + H(+)</text>
        <dbReference type="Rhea" id="RHEA:50616"/>
        <dbReference type="ChEBI" id="CHEBI:15378"/>
        <dbReference type="ChEBI" id="CHEBI:57783"/>
        <dbReference type="ChEBI" id="CHEBI:58349"/>
        <dbReference type="ChEBI" id="CHEBI:77927"/>
        <dbReference type="ChEBI" id="CHEBI:133457"/>
    </reaction>
    <physiologicalReaction direction="right-to-left" evidence="26">
        <dbReference type="Rhea" id="RHEA:50618"/>
    </physiologicalReaction>
</comment>
<evidence type="ECO:0000256" key="20">
    <source>
        <dbReference type="ARBA" id="ARBA00047461"/>
    </source>
</evidence>
<evidence type="ECO:0000256" key="26">
    <source>
        <dbReference type="ARBA" id="ARBA00048066"/>
    </source>
</evidence>
<dbReference type="Gene3D" id="3.90.180.10">
    <property type="entry name" value="Medium-chain alcohol dehydrogenases, catalytic domain"/>
    <property type="match status" value="1"/>
</dbReference>
<dbReference type="FunFam" id="3.40.50.720:FF:000121">
    <property type="entry name" value="Prostaglandin reductase 2"/>
    <property type="match status" value="1"/>
</dbReference>
<evidence type="ECO:0000256" key="11">
    <source>
        <dbReference type="ARBA" id="ARBA00022857"/>
    </source>
</evidence>
<evidence type="ECO:0000256" key="8">
    <source>
        <dbReference type="ARBA" id="ARBA00022501"/>
    </source>
</evidence>
<keyword evidence="15" id="KW-0379">Hydroxylation</keyword>
<dbReference type="SMART" id="SM00829">
    <property type="entry name" value="PKS_ER"/>
    <property type="match status" value="1"/>
</dbReference>
<dbReference type="InterPro" id="IPR013149">
    <property type="entry name" value="ADH-like_C"/>
</dbReference>
<evidence type="ECO:0000256" key="19">
    <source>
        <dbReference type="ARBA" id="ARBA00033119"/>
    </source>
</evidence>
<comment type="catalytic activity">
    <reaction evidence="34">
        <text>hexanal + NADP(+) = (E)-hex-2-enal + NADPH + H(+)</text>
        <dbReference type="Rhea" id="RHEA:50776"/>
        <dbReference type="ChEBI" id="CHEBI:15378"/>
        <dbReference type="ChEBI" id="CHEBI:28913"/>
        <dbReference type="ChEBI" id="CHEBI:57783"/>
        <dbReference type="ChEBI" id="CHEBI:58349"/>
        <dbReference type="ChEBI" id="CHEBI:88528"/>
    </reaction>
    <physiologicalReaction direction="right-to-left" evidence="34">
        <dbReference type="Rhea" id="RHEA:50778"/>
    </physiologicalReaction>
</comment>
<evidence type="ECO:0000256" key="14">
    <source>
        <dbReference type="ARBA" id="ARBA00023098"/>
    </source>
</evidence>
<comment type="catalytic activity">
    <reaction evidence="30">
        <text>6-trans-leukotriene B4 + NADP(+) = 12-oxo-(5S)-hydroxy-(6E,8E,10E,14Z)-eicosatetraenoate + NADPH + H(+)</text>
        <dbReference type="Rhea" id="RHEA:51204"/>
        <dbReference type="ChEBI" id="CHEBI:15378"/>
        <dbReference type="ChEBI" id="CHEBI:57783"/>
        <dbReference type="ChEBI" id="CHEBI:58349"/>
        <dbReference type="ChEBI" id="CHEBI:90723"/>
        <dbReference type="ChEBI" id="CHEBI:133974"/>
    </reaction>
    <physiologicalReaction direction="left-to-right" evidence="30">
        <dbReference type="Rhea" id="RHEA:51205"/>
    </physiologicalReaction>
</comment>
<dbReference type="AlphaFoldDB" id="A0A6F9DQK7"/>
<comment type="catalytic activity">
    <reaction evidence="25">
        <text>dodecanal + NADP(+) = (2E)-dodecenal + NADPH + H(+)</text>
        <dbReference type="Rhea" id="RHEA:50784"/>
        <dbReference type="ChEBI" id="CHEBI:15378"/>
        <dbReference type="ChEBI" id="CHEBI:27836"/>
        <dbReference type="ChEBI" id="CHEBI:57783"/>
        <dbReference type="ChEBI" id="CHEBI:58349"/>
        <dbReference type="ChEBI" id="CHEBI:133741"/>
    </reaction>
    <physiologicalReaction direction="right-to-left" evidence="25">
        <dbReference type="Rhea" id="RHEA:50786"/>
    </physiologicalReaction>
</comment>
<proteinExistence type="evidence at transcript level"/>
<comment type="catalytic activity">
    <reaction evidence="27">
        <text>13,14-dihydro-15-oxo-PGF2alpha + NADP(+) = 15-oxoprostaglandin F2alpha + NADPH + H(+)</text>
        <dbReference type="Rhea" id="RHEA:50588"/>
        <dbReference type="ChEBI" id="CHEBI:15378"/>
        <dbReference type="ChEBI" id="CHEBI:57783"/>
        <dbReference type="ChEBI" id="CHEBI:58349"/>
        <dbReference type="ChEBI" id="CHEBI:133374"/>
        <dbReference type="ChEBI" id="CHEBI:133409"/>
    </reaction>
    <physiologicalReaction direction="right-to-left" evidence="27">
        <dbReference type="Rhea" id="RHEA:50590"/>
    </physiologicalReaction>
</comment>
<evidence type="ECO:0000256" key="28">
    <source>
        <dbReference type="ARBA" id="ARBA00048387"/>
    </source>
</evidence>
<evidence type="ECO:0000256" key="24">
    <source>
        <dbReference type="ARBA" id="ARBA00047878"/>
    </source>
</evidence>
<evidence type="ECO:0000256" key="33">
    <source>
        <dbReference type="ARBA" id="ARBA00049179"/>
    </source>
</evidence>
<dbReference type="InterPro" id="IPR041694">
    <property type="entry name" value="ADH_N_2"/>
</dbReference>
<comment type="catalytic activity">
    <reaction evidence="28">
        <text>4-hydroxynonanal + NADP(+) = (E)-4-hydroxynon-2-enal + NADPH + H(+)</text>
        <dbReference type="Rhea" id="RHEA:64736"/>
        <dbReference type="ChEBI" id="CHEBI:15378"/>
        <dbReference type="ChEBI" id="CHEBI:57783"/>
        <dbReference type="ChEBI" id="CHEBI:58349"/>
        <dbReference type="ChEBI" id="CHEBI:58968"/>
        <dbReference type="ChEBI" id="CHEBI:156112"/>
    </reaction>
    <physiologicalReaction direction="right-to-left" evidence="28">
        <dbReference type="Rhea" id="RHEA:64738"/>
    </physiologicalReaction>
</comment>
<comment type="catalytic activity">
    <reaction evidence="29">
        <text>20-hydroxy-leukotriene B4 + NADP(+) = 12-oxo-20-hydroxy-leukotriene B4 + NADPH + H(+)</text>
        <dbReference type="Rhea" id="RHEA:51208"/>
        <dbReference type="ChEBI" id="CHEBI:15378"/>
        <dbReference type="ChEBI" id="CHEBI:57460"/>
        <dbReference type="ChEBI" id="CHEBI:57783"/>
        <dbReference type="ChEBI" id="CHEBI:58349"/>
        <dbReference type="ChEBI" id="CHEBI:133346"/>
    </reaction>
    <physiologicalReaction direction="left-to-right" evidence="29">
        <dbReference type="Rhea" id="RHEA:51209"/>
    </physiologicalReaction>
</comment>
<comment type="subcellular location">
    <subcellularLocation>
        <location evidence="1">Cytoplasm</location>
    </subcellularLocation>
</comment>
<evidence type="ECO:0000256" key="1">
    <source>
        <dbReference type="ARBA" id="ARBA00004496"/>
    </source>
</evidence>
<comment type="subunit">
    <text evidence="3">Monomer or homodimer.</text>
</comment>
<dbReference type="Gene3D" id="3.40.50.720">
    <property type="entry name" value="NAD(P)-binding Rossmann-like Domain"/>
    <property type="match status" value="1"/>
</dbReference>
<protein>
    <recommendedName>
        <fullName evidence="6">Prostaglandin reductase 1</fullName>
        <ecNumber evidence="4">1.3.1.48</ecNumber>
        <ecNumber evidence="5">1.3.1.74</ecNumber>
    </recommendedName>
    <alternativeName>
        <fullName evidence="19">15-oxoprostaglandin 13-reductase</fullName>
    </alternativeName>
    <alternativeName>
        <fullName evidence="17">Dithiolethione-inducible gene 1 protein</fullName>
    </alternativeName>
    <alternativeName>
        <fullName evidence="16">Leukotriene B4 12-hydroxydehydrogenase</fullName>
    </alternativeName>
    <alternativeName>
        <fullName evidence="18">NAD(P)H-dependent alkenal/one oxidoreductase</fullName>
    </alternativeName>
</protein>
<evidence type="ECO:0000256" key="30">
    <source>
        <dbReference type="ARBA" id="ARBA00048953"/>
    </source>
</evidence>
<dbReference type="InterPro" id="IPR045010">
    <property type="entry name" value="MDR_fam"/>
</dbReference>
<evidence type="ECO:0000256" key="15">
    <source>
        <dbReference type="ARBA" id="ARBA00023278"/>
    </source>
</evidence>
<comment type="catalytic activity">
    <reaction evidence="24">
        <text>13,14-dihydro-15-oxo-prostaglandin F1alpha + NADP(+) = 15-oxoprostaglandin F1alpha + NADPH + H(+)</text>
        <dbReference type="Rhea" id="RHEA:50592"/>
        <dbReference type="ChEBI" id="CHEBI:15378"/>
        <dbReference type="ChEBI" id="CHEBI:57783"/>
        <dbReference type="ChEBI" id="CHEBI:58349"/>
        <dbReference type="ChEBI" id="CHEBI:79072"/>
        <dbReference type="ChEBI" id="CHEBI:133411"/>
    </reaction>
    <physiologicalReaction direction="right-to-left" evidence="24">
        <dbReference type="Rhea" id="RHEA:50594"/>
    </physiologicalReaction>
</comment>
<dbReference type="PANTHER" id="PTHR43205:SF7">
    <property type="entry name" value="PROSTAGLANDIN REDUCTASE 1"/>
    <property type="match status" value="1"/>
</dbReference>
<keyword evidence="11" id="KW-0521">NADP</keyword>
<comment type="catalytic activity">
    <reaction evidence="22">
        <text>pentan-2-one + NADP(+) = (E)-pent-3-en-2-one + NADPH + H(+)</text>
        <dbReference type="Rhea" id="RHEA:50788"/>
        <dbReference type="ChEBI" id="CHEBI:15378"/>
        <dbReference type="ChEBI" id="CHEBI:16472"/>
        <dbReference type="ChEBI" id="CHEBI:57783"/>
        <dbReference type="ChEBI" id="CHEBI:58349"/>
        <dbReference type="ChEBI" id="CHEBI:145276"/>
    </reaction>
    <physiologicalReaction direction="right-to-left" evidence="22">
        <dbReference type="Rhea" id="RHEA:50790"/>
    </physiologicalReaction>
</comment>
<dbReference type="CDD" id="cd08294">
    <property type="entry name" value="leukotriene_B4_DH_like"/>
    <property type="match status" value="1"/>
</dbReference>
<evidence type="ECO:0000256" key="27">
    <source>
        <dbReference type="ARBA" id="ARBA00048290"/>
    </source>
</evidence>
<dbReference type="InterPro" id="IPR011032">
    <property type="entry name" value="GroES-like_sf"/>
</dbReference>
<keyword evidence="14" id="KW-0443">Lipid metabolism</keyword>
<dbReference type="EC" id="1.3.1.48" evidence="4"/>
<dbReference type="InterPro" id="IPR014190">
    <property type="entry name" value="PTGR1"/>
</dbReference>
<dbReference type="Pfam" id="PF00107">
    <property type="entry name" value="ADH_zinc_N"/>
    <property type="match status" value="1"/>
</dbReference>